<dbReference type="EMBL" id="GBRH01239467">
    <property type="protein sequence ID" value="JAD58428.1"/>
    <property type="molecule type" value="Transcribed_RNA"/>
</dbReference>
<accession>A0A0A9B8C6</accession>
<organism evidence="1">
    <name type="scientific">Arundo donax</name>
    <name type="common">Giant reed</name>
    <name type="synonym">Donax arundinaceus</name>
    <dbReference type="NCBI Taxonomy" id="35708"/>
    <lineage>
        <taxon>Eukaryota</taxon>
        <taxon>Viridiplantae</taxon>
        <taxon>Streptophyta</taxon>
        <taxon>Embryophyta</taxon>
        <taxon>Tracheophyta</taxon>
        <taxon>Spermatophyta</taxon>
        <taxon>Magnoliopsida</taxon>
        <taxon>Liliopsida</taxon>
        <taxon>Poales</taxon>
        <taxon>Poaceae</taxon>
        <taxon>PACMAD clade</taxon>
        <taxon>Arundinoideae</taxon>
        <taxon>Arundineae</taxon>
        <taxon>Arundo</taxon>
    </lineage>
</organism>
<reference evidence="1" key="1">
    <citation type="submission" date="2014-09" db="EMBL/GenBank/DDBJ databases">
        <authorList>
            <person name="Magalhaes I.L.F."/>
            <person name="Oliveira U."/>
            <person name="Santos F.R."/>
            <person name="Vidigal T.H.D.A."/>
            <person name="Brescovit A.D."/>
            <person name="Santos A.J."/>
        </authorList>
    </citation>
    <scope>NUCLEOTIDE SEQUENCE</scope>
    <source>
        <tissue evidence="1">Shoot tissue taken approximately 20 cm above the soil surface</tissue>
    </source>
</reference>
<evidence type="ECO:0000313" key="1">
    <source>
        <dbReference type="EMBL" id="JAD58428.1"/>
    </source>
</evidence>
<reference evidence="1" key="2">
    <citation type="journal article" date="2015" name="Data Brief">
        <title>Shoot transcriptome of the giant reed, Arundo donax.</title>
        <authorList>
            <person name="Barrero R.A."/>
            <person name="Guerrero F.D."/>
            <person name="Moolhuijzen P."/>
            <person name="Goolsby J.A."/>
            <person name="Tidwell J."/>
            <person name="Bellgard S.E."/>
            <person name="Bellgard M.I."/>
        </authorList>
    </citation>
    <scope>NUCLEOTIDE SEQUENCE</scope>
    <source>
        <tissue evidence="1">Shoot tissue taken approximately 20 cm above the soil surface</tissue>
    </source>
</reference>
<name>A0A0A9B8C6_ARUDO</name>
<dbReference type="AlphaFoldDB" id="A0A0A9B8C6"/>
<protein>
    <submittedName>
        <fullName evidence="1">Uncharacterized protein</fullName>
    </submittedName>
</protein>
<sequence length="26" mass="3148">MIELLCHFAEIQLYLRMLIFCGYTII</sequence>
<proteinExistence type="predicted"/>